<dbReference type="EMBL" id="VULN01000008">
    <property type="protein sequence ID" value="MSS82212.1"/>
    <property type="molecule type" value="Genomic_DNA"/>
</dbReference>
<dbReference type="Proteomes" id="UP000441455">
    <property type="component" value="Unassembled WGS sequence"/>
</dbReference>
<evidence type="ECO:0000313" key="1">
    <source>
        <dbReference type="EMBL" id="MSS82212.1"/>
    </source>
</evidence>
<dbReference type="RefSeq" id="WP_154488117.1">
    <property type="nucleotide sequence ID" value="NZ_VULN01000008.1"/>
</dbReference>
<dbReference type="AlphaFoldDB" id="A0A6N7W182"/>
<name>A0A6N7W182_ACIFE</name>
<gene>
    <name evidence="1" type="ORF">FX155_06335</name>
</gene>
<protein>
    <submittedName>
        <fullName evidence="1">Uncharacterized protein</fullName>
    </submittedName>
</protein>
<comment type="caution">
    <text evidence="1">The sequence shown here is derived from an EMBL/GenBank/DDBJ whole genome shotgun (WGS) entry which is preliminary data.</text>
</comment>
<evidence type="ECO:0000313" key="2">
    <source>
        <dbReference type="Proteomes" id="UP000441455"/>
    </source>
</evidence>
<sequence>MKKIYRIHGDNIVECERIANLILNEVHPQNMKKTLISPATISENIIFSYSGFDFEWELILLPGFNKAGRSRWKGDIFKALRENGSFLDETPDAIITEVTNNSEKIICAIEFCSALQAGNQAWQRSGRAFSTGRTGCPYIYIVDFVKYELDPQTRNRKALRFPNAAVPYSYVNFSRVSGNFVAQVYVKSESFDKEFDSALKNFDENNFAEKDLSSFLVKTMAGLDTSSERNSILTKNFNVVCFLSESAKENTNFTSSDWKKIQKTGQNVIDYCIANARFNFHKKITKKGAHGHILEVLSLIDKLSVGFTSRDLPIGIIPAKNRIALANGIKKIYPNFNDATISQLSNTEKNLVLCLIKGFKPRGDDNRPDRGLLPLAAMLSDNKNETLTIIYGPLLFNNYKLLLNHPRQLAKANGLWKSILSLSDFLILDVPILSNSDIKDAEELISTSSLKQYYIGKNHTNPNLENEVFSNSPREYHEDDVDTGIHYTFTKVLKKYCFEGMCNPPGGDWSGFSIIDNNKEKRWLSLPRVSEDVNGKRPDHILELFGVFDKPLLLSIESKEKSSDLEPSVGIGLINYIKSLMSYIPNVERSINPEGPWYRPIKAVDFDKFKVISAAAYLENNAEEDAVVHRNSQCDMLFIMAPKSIGWKIKIVPFTMDATTLKKRMVEIINSSTDGTIEIE</sequence>
<accession>A0A6N7W182</accession>
<reference evidence="1 2" key="1">
    <citation type="submission" date="2019-08" db="EMBL/GenBank/DDBJ databases">
        <title>In-depth cultivation of the pig gut microbiome towards novel bacterial diversity and tailored functional studies.</title>
        <authorList>
            <person name="Wylensek D."/>
            <person name="Hitch T.C.A."/>
            <person name="Clavel T."/>
        </authorList>
    </citation>
    <scope>NUCLEOTIDE SEQUENCE [LARGE SCALE GENOMIC DNA]</scope>
    <source>
        <strain evidence="1 2">WCA-389-WT-5B</strain>
    </source>
</reference>
<proteinExistence type="predicted"/>
<dbReference type="OrthoDB" id="2077880at2"/>
<organism evidence="1 2">
    <name type="scientific">Acidaminococcus fermentans</name>
    <dbReference type="NCBI Taxonomy" id="905"/>
    <lineage>
        <taxon>Bacteria</taxon>
        <taxon>Bacillati</taxon>
        <taxon>Bacillota</taxon>
        <taxon>Negativicutes</taxon>
        <taxon>Acidaminococcales</taxon>
        <taxon>Acidaminococcaceae</taxon>
        <taxon>Acidaminococcus</taxon>
    </lineage>
</organism>